<evidence type="ECO:0000313" key="1">
    <source>
        <dbReference type="EMBL" id="CDW42683.1"/>
    </source>
</evidence>
<organism evidence="1">
    <name type="scientific">Lepeophtheirus salmonis</name>
    <name type="common">Salmon louse</name>
    <name type="synonym">Caligus salmonis</name>
    <dbReference type="NCBI Taxonomy" id="72036"/>
    <lineage>
        <taxon>Eukaryota</taxon>
        <taxon>Metazoa</taxon>
        <taxon>Ecdysozoa</taxon>
        <taxon>Arthropoda</taxon>
        <taxon>Crustacea</taxon>
        <taxon>Multicrustacea</taxon>
        <taxon>Hexanauplia</taxon>
        <taxon>Copepoda</taxon>
        <taxon>Siphonostomatoida</taxon>
        <taxon>Caligidae</taxon>
        <taxon>Lepeophtheirus</taxon>
    </lineage>
</organism>
<proteinExistence type="predicted"/>
<protein>
    <submittedName>
        <fullName evidence="1">Uncharacterized protein</fullName>
    </submittedName>
</protein>
<dbReference type="EMBL" id="HACA01025322">
    <property type="protein sequence ID" value="CDW42683.1"/>
    <property type="molecule type" value="Transcribed_RNA"/>
</dbReference>
<reference evidence="1" key="1">
    <citation type="submission" date="2014-05" db="EMBL/GenBank/DDBJ databases">
        <authorList>
            <person name="Chronopoulou M."/>
        </authorList>
    </citation>
    <scope>NUCLEOTIDE SEQUENCE</scope>
    <source>
        <tissue evidence="1">Whole organism</tissue>
    </source>
</reference>
<accession>A0A0K2UWP6</accession>
<dbReference type="AlphaFoldDB" id="A0A0K2UWP6"/>
<name>A0A0K2UWP6_LEPSM</name>
<sequence>MQSISSSTCHEEILKYFLTSRLRLLYMHFLSNDSFPRSPSFFIIRFRKLIF</sequence>